<comment type="caution">
    <text evidence="10">The sequence shown here is derived from an EMBL/GenBank/DDBJ whole genome shotgun (WGS) entry which is preliminary data.</text>
</comment>
<evidence type="ECO:0000256" key="7">
    <source>
        <dbReference type="SAM" id="Phobius"/>
    </source>
</evidence>
<feature type="transmembrane region" description="Helical" evidence="7">
    <location>
        <begin position="144"/>
        <end position="166"/>
    </location>
</feature>
<evidence type="ECO:0000256" key="5">
    <source>
        <dbReference type="ARBA" id="ARBA00023136"/>
    </source>
</evidence>
<feature type="signal peptide" evidence="8">
    <location>
        <begin position="1"/>
        <end position="23"/>
    </location>
</feature>
<feature type="transmembrane region" description="Helical" evidence="7">
    <location>
        <begin position="230"/>
        <end position="248"/>
    </location>
</feature>
<evidence type="ECO:0000313" key="10">
    <source>
        <dbReference type="EMBL" id="KAK1744270.1"/>
    </source>
</evidence>
<dbReference type="PANTHER" id="PTHR42920:SF5">
    <property type="entry name" value="EAMA DOMAIN-CONTAINING PROTEIN"/>
    <property type="match status" value="1"/>
</dbReference>
<evidence type="ECO:0000256" key="2">
    <source>
        <dbReference type="ARBA" id="ARBA00022475"/>
    </source>
</evidence>
<dbReference type="GO" id="GO:0005886">
    <property type="term" value="C:plasma membrane"/>
    <property type="evidence" value="ECO:0007669"/>
    <property type="project" value="UniProtKB-SubCell"/>
</dbReference>
<comment type="subcellular location">
    <subcellularLocation>
        <location evidence="1">Cell membrane</location>
        <topology evidence="1">Multi-pass membrane protein</topology>
    </subcellularLocation>
</comment>
<keyword evidence="4 7" id="KW-1133">Transmembrane helix</keyword>
<feature type="transmembrane region" description="Helical" evidence="7">
    <location>
        <begin position="268"/>
        <end position="285"/>
    </location>
</feature>
<dbReference type="InterPro" id="IPR037185">
    <property type="entry name" value="EmrE-like"/>
</dbReference>
<name>A0AAD9DFT9_9STRA</name>
<dbReference type="Proteomes" id="UP001224775">
    <property type="component" value="Unassembled WGS sequence"/>
</dbReference>
<dbReference type="EMBL" id="JATAAI010000007">
    <property type="protein sequence ID" value="KAK1744270.1"/>
    <property type="molecule type" value="Genomic_DNA"/>
</dbReference>
<evidence type="ECO:0000256" key="8">
    <source>
        <dbReference type="SAM" id="SignalP"/>
    </source>
</evidence>
<dbReference type="AlphaFoldDB" id="A0AAD9DFT9"/>
<reference evidence="10" key="1">
    <citation type="submission" date="2023-06" db="EMBL/GenBank/DDBJ databases">
        <title>Survivors Of The Sea: Transcriptome response of Skeletonema marinoi to long-term dormancy.</title>
        <authorList>
            <person name="Pinder M.I.M."/>
            <person name="Kourtchenko O."/>
            <person name="Robertson E.K."/>
            <person name="Larsson T."/>
            <person name="Maumus F."/>
            <person name="Osuna-Cruz C.M."/>
            <person name="Vancaester E."/>
            <person name="Stenow R."/>
            <person name="Vandepoele K."/>
            <person name="Ploug H."/>
            <person name="Bruchert V."/>
            <person name="Godhe A."/>
            <person name="Topel M."/>
        </authorList>
    </citation>
    <scope>NUCLEOTIDE SEQUENCE</scope>
    <source>
        <strain evidence="10">R05AC</strain>
    </source>
</reference>
<feature type="chain" id="PRO_5042037580" evidence="8">
    <location>
        <begin position="24"/>
        <end position="453"/>
    </location>
</feature>
<keyword evidence="11" id="KW-1185">Reference proteome</keyword>
<evidence type="ECO:0000313" key="11">
    <source>
        <dbReference type="Proteomes" id="UP001224775"/>
    </source>
</evidence>
<gene>
    <name evidence="10" type="ORF">QTG54_004803</name>
</gene>
<feature type="transmembrane region" description="Helical" evidence="7">
    <location>
        <begin position="297"/>
        <end position="321"/>
    </location>
</feature>
<dbReference type="InterPro" id="IPR000620">
    <property type="entry name" value="EamA_dom"/>
</dbReference>
<proteinExistence type="predicted"/>
<accession>A0AAD9DFT9</accession>
<evidence type="ECO:0000256" key="3">
    <source>
        <dbReference type="ARBA" id="ARBA00022692"/>
    </source>
</evidence>
<protein>
    <submittedName>
        <fullName evidence="10">Drug/metabolite transporter (DMT) family transporter</fullName>
    </submittedName>
</protein>
<feature type="region of interest" description="Disordered" evidence="6">
    <location>
        <begin position="431"/>
        <end position="453"/>
    </location>
</feature>
<evidence type="ECO:0000256" key="4">
    <source>
        <dbReference type="ARBA" id="ARBA00022989"/>
    </source>
</evidence>
<evidence type="ECO:0000256" key="6">
    <source>
        <dbReference type="SAM" id="MobiDB-lite"/>
    </source>
</evidence>
<keyword evidence="8" id="KW-0732">Signal</keyword>
<feature type="transmembrane region" description="Helical" evidence="7">
    <location>
        <begin position="199"/>
        <end position="218"/>
    </location>
</feature>
<feature type="transmembrane region" description="Helical" evidence="7">
    <location>
        <begin position="173"/>
        <end position="193"/>
    </location>
</feature>
<keyword evidence="2" id="KW-1003">Cell membrane</keyword>
<dbReference type="InterPro" id="IPR051258">
    <property type="entry name" value="Diverse_Substrate_Transporter"/>
</dbReference>
<evidence type="ECO:0000256" key="1">
    <source>
        <dbReference type="ARBA" id="ARBA00004651"/>
    </source>
</evidence>
<feature type="domain" description="EamA" evidence="9">
    <location>
        <begin position="268"/>
        <end position="416"/>
    </location>
</feature>
<feature type="domain" description="EamA" evidence="9">
    <location>
        <begin position="121"/>
        <end position="243"/>
    </location>
</feature>
<organism evidence="10 11">
    <name type="scientific">Skeletonema marinoi</name>
    <dbReference type="NCBI Taxonomy" id="267567"/>
    <lineage>
        <taxon>Eukaryota</taxon>
        <taxon>Sar</taxon>
        <taxon>Stramenopiles</taxon>
        <taxon>Ochrophyta</taxon>
        <taxon>Bacillariophyta</taxon>
        <taxon>Coscinodiscophyceae</taxon>
        <taxon>Thalassiosirophycidae</taxon>
        <taxon>Thalassiosirales</taxon>
        <taxon>Skeletonemataceae</taxon>
        <taxon>Skeletonema</taxon>
        <taxon>Skeletonema marinoi-dohrnii complex</taxon>
    </lineage>
</organism>
<sequence length="453" mass="48494">MNCYYASILSAVCCTAIVSPSAAFSTGLPNIRHQRGVEQITKLNMVNTVIDFEGDGAIPQSLTEIELYADNIITFIDDGPCVEVGHMIEYCPVDHTAPQPANNNAFIEQILSSYIGPRAILALAAILYGTNFSLGALMNDNLPASAATSGRMVLAALVLSPFLLQLKPNLRSSVFLGGAFVSLGYVSQSIALIDTSPATVSFLGSCTVLVCPLLQWIVNKKPMGIKDAPQTWLAAFLCLSGVATLELFDPSSSASFSLTESMSRLGVGDALSLVQAVGFGVGIFMSEKMMKEEPDAALPITAGMVATTAFFSMIWCFADGWMREPGWENFGLPGLFLDPNMRTVAMAVAWTGIISTSTNFCVEITALGRVPSSEASVILATEPLWASLFAALWLSTDFGANDYIGGFLMISACLVNTLQPSFFHGIIEEDEEDDEPTNDLLQLQGNEGEYETV</sequence>
<dbReference type="Pfam" id="PF00892">
    <property type="entry name" value="EamA"/>
    <property type="match status" value="2"/>
</dbReference>
<dbReference type="PANTHER" id="PTHR42920">
    <property type="entry name" value="OS03G0707200 PROTEIN-RELATED"/>
    <property type="match status" value="1"/>
</dbReference>
<evidence type="ECO:0000259" key="9">
    <source>
        <dbReference type="Pfam" id="PF00892"/>
    </source>
</evidence>
<keyword evidence="3 7" id="KW-0812">Transmembrane</keyword>
<feature type="transmembrane region" description="Helical" evidence="7">
    <location>
        <begin position="119"/>
        <end position="138"/>
    </location>
</feature>
<keyword evidence="5 7" id="KW-0472">Membrane</keyword>
<dbReference type="SUPFAM" id="SSF103481">
    <property type="entry name" value="Multidrug resistance efflux transporter EmrE"/>
    <property type="match status" value="2"/>
</dbReference>